<dbReference type="EMBL" id="HE797160">
    <property type="protein sequence ID" value="CCM04592.1"/>
    <property type="molecule type" value="Genomic_DNA"/>
</dbReference>
<organism evidence="3 4">
    <name type="scientific">Fibroporia radiculosa</name>
    <dbReference type="NCBI Taxonomy" id="599839"/>
    <lineage>
        <taxon>Eukaryota</taxon>
        <taxon>Fungi</taxon>
        <taxon>Dikarya</taxon>
        <taxon>Basidiomycota</taxon>
        <taxon>Agaricomycotina</taxon>
        <taxon>Agaricomycetes</taxon>
        <taxon>Polyporales</taxon>
        <taxon>Fibroporiaceae</taxon>
        <taxon>Fibroporia</taxon>
    </lineage>
</organism>
<feature type="region of interest" description="Disordered" evidence="1">
    <location>
        <begin position="229"/>
        <end position="292"/>
    </location>
</feature>
<gene>
    <name evidence="3" type="ORF">FIBRA_06773</name>
</gene>
<evidence type="ECO:0000313" key="3">
    <source>
        <dbReference type="EMBL" id="CCM04592.1"/>
    </source>
</evidence>
<proteinExistence type="predicted"/>
<dbReference type="GeneID" id="24099503"/>
<evidence type="ECO:0000313" key="4">
    <source>
        <dbReference type="Proteomes" id="UP000006352"/>
    </source>
</evidence>
<feature type="domain" description="DUF7918" evidence="2">
    <location>
        <begin position="11"/>
        <end position="203"/>
    </location>
</feature>
<keyword evidence="4" id="KW-1185">Reference proteome</keyword>
<dbReference type="AlphaFoldDB" id="J4HZM6"/>
<evidence type="ECO:0000256" key="1">
    <source>
        <dbReference type="SAM" id="MobiDB-lite"/>
    </source>
</evidence>
<dbReference type="RefSeq" id="XP_012183875.1">
    <property type="nucleotide sequence ID" value="XM_012328485.1"/>
</dbReference>
<dbReference type="InParanoid" id="J4HZM6"/>
<feature type="compositionally biased region" description="Polar residues" evidence="1">
    <location>
        <begin position="242"/>
        <end position="278"/>
    </location>
</feature>
<dbReference type="OrthoDB" id="3237202at2759"/>
<accession>J4HZM6</accession>
<dbReference type="HOGENOM" id="CLU_653890_0_0_1"/>
<name>J4HZM6_9APHY</name>
<feature type="region of interest" description="Disordered" evidence="1">
    <location>
        <begin position="382"/>
        <end position="420"/>
    </location>
</feature>
<sequence length="420" mass="46013">MITHLNYSAWITCDGREIIEYEPVVNMQARKISCWIPSEEGKSFTVHWRDHGNNIDTATYLKLDGHSVPGRFLYGRGEAHRSAVRVARDLERPFLFIKVLEDTKPTVGKNGTNDAGTIVVKIKRIVRKDTRNSNALVQPPPPARDRPSKDEPCVSFGAERQAFMQMESTWSVQPYDPQNPGTYVTFVFRYRSREFLMAQGIMSQKASIYRPLPLVASSSVSVPAPLPASVTGPELTPPVTPALSTKSESSLYSIGSSPEPTHPKSSFQSTGRSVSSGNHPAKPSINPLMKPPVNHATRPTMVNLAANPSVNSPTHPPLNPSTNLSLKPTMNSLGYPSVSPLARSFTSSATTTVRKLGLSEIKPRATSDPLILQERHLVRDISESPEVIVKTQTPSPPGFTVPLVSPPTESPSDDPRVRRS</sequence>
<reference evidence="3 4" key="1">
    <citation type="journal article" date="2012" name="Appl. Environ. Microbiol.">
        <title>Short-read sequencing for genomic analysis of the brown rot fungus Fibroporia radiculosa.</title>
        <authorList>
            <person name="Tang J.D."/>
            <person name="Perkins A.D."/>
            <person name="Sonstegard T.S."/>
            <person name="Schroeder S.G."/>
            <person name="Burgess S.C."/>
            <person name="Diehl S.V."/>
        </authorList>
    </citation>
    <scope>NUCLEOTIDE SEQUENCE [LARGE SCALE GENOMIC DNA]</scope>
    <source>
        <strain evidence="3 4">TFFH 294</strain>
    </source>
</reference>
<protein>
    <recommendedName>
        <fullName evidence="2">DUF7918 domain-containing protein</fullName>
    </recommendedName>
</protein>
<dbReference type="InterPro" id="IPR057678">
    <property type="entry name" value="DUF7918"/>
</dbReference>
<dbReference type="Proteomes" id="UP000006352">
    <property type="component" value="Unassembled WGS sequence"/>
</dbReference>
<feature type="compositionally biased region" description="Pro residues" evidence="1">
    <location>
        <begin position="394"/>
        <end position="409"/>
    </location>
</feature>
<feature type="region of interest" description="Disordered" evidence="1">
    <location>
        <begin position="130"/>
        <end position="151"/>
    </location>
</feature>
<dbReference type="Pfam" id="PF25534">
    <property type="entry name" value="DUF7918"/>
    <property type="match status" value="1"/>
</dbReference>
<evidence type="ECO:0000259" key="2">
    <source>
        <dbReference type="Pfam" id="PF25534"/>
    </source>
</evidence>